<dbReference type="Gene3D" id="3.40.50.300">
    <property type="entry name" value="P-loop containing nucleotide triphosphate hydrolases"/>
    <property type="match status" value="1"/>
</dbReference>
<evidence type="ECO:0000313" key="6">
    <source>
        <dbReference type="Proteomes" id="UP000710440"/>
    </source>
</evidence>
<dbReference type="InterPro" id="IPR003593">
    <property type="entry name" value="AAA+_ATPase"/>
</dbReference>
<dbReference type="SUPFAM" id="SSF52540">
    <property type="entry name" value="P-loop containing nucleoside triphosphate hydrolases"/>
    <property type="match status" value="1"/>
</dbReference>
<comment type="caution">
    <text evidence="5">The sequence shown here is derived from an EMBL/GenBank/DDBJ whole genome shotgun (WGS) entry which is preliminary data.</text>
</comment>
<dbReference type="PANTHER" id="PTHR22942:SF66">
    <property type="entry name" value="RE19845P"/>
    <property type="match status" value="1"/>
</dbReference>
<evidence type="ECO:0000256" key="3">
    <source>
        <dbReference type="SAM" id="MobiDB-lite"/>
    </source>
</evidence>
<dbReference type="InterPro" id="IPR027417">
    <property type="entry name" value="P-loop_NTPase"/>
</dbReference>
<dbReference type="Pfam" id="PF08423">
    <property type="entry name" value="Rad51"/>
    <property type="match status" value="1"/>
</dbReference>
<dbReference type="InterPro" id="IPR020588">
    <property type="entry name" value="RecA_ATP-bd"/>
</dbReference>
<evidence type="ECO:0000313" key="5">
    <source>
        <dbReference type="EMBL" id="GIK04524.1"/>
    </source>
</evidence>
<feature type="region of interest" description="Disordered" evidence="3">
    <location>
        <begin position="806"/>
        <end position="865"/>
    </location>
</feature>
<dbReference type="PANTHER" id="PTHR22942">
    <property type="entry name" value="RECA/RAD51/RADA DNA STRAND-PAIRING FAMILY MEMBER"/>
    <property type="match status" value="1"/>
</dbReference>
<dbReference type="GeneID" id="66936589"/>
<gene>
    <name evidence="5" type="ORF">Aspvir_008607</name>
</gene>
<feature type="compositionally biased region" description="Low complexity" evidence="3">
    <location>
        <begin position="654"/>
        <end position="689"/>
    </location>
</feature>
<reference evidence="5 6" key="1">
    <citation type="submission" date="2021-02" db="EMBL/GenBank/DDBJ databases">
        <title>Pan-genome distribution and transcriptional activeness of fungal secondary metabolism genes in Aspergillus section Fumigati.</title>
        <authorList>
            <person name="Takahashi H."/>
            <person name="Umemura M."/>
            <person name="Ninomiya A."/>
            <person name="Kusuya Y."/>
            <person name="Urayama S."/>
            <person name="Shimizu M."/>
            <person name="Watanabe A."/>
            <person name="Kamei K."/>
            <person name="Yaguchi T."/>
            <person name="Hagiwara D."/>
        </authorList>
    </citation>
    <scope>NUCLEOTIDE SEQUENCE [LARGE SCALE GENOMIC DNA]</scope>
    <source>
        <strain evidence="5 6">IFM 47045</strain>
    </source>
</reference>
<dbReference type="GO" id="GO:0042148">
    <property type="term" value="P:DNA strand invasion"/>
    <property type="evidence" value="ECO:0007669"/>
    <property type="project" value="TreeGrafter"/>
</dbReference>
<feature type="region of interest" description="Disordered" evidence="3">
    <location>
        <begin position="654"/>
        <end position="727"/>
    </location>
</feature>
<feature type="compositionally biased region" description="Low complexity" evidence="3">
    <location>
        <begin position="701"/>
        <end position="727"/>
    </location>
</feature>
<dbReference type="EMBL" id="BOPL01000007">
    <property type="protein sequence ID" value="GIK04524.1"/>
    <property type="molecule type" value="Genomic_DNA"/>
</dbReference>
<keyword evidence="1" id="KW-0547">Nucleotide-binding</keyword>
<dbReference type="GO" id="GO:0061982">
    <property type="term" value="P:meiosis I cell cycle process"/>
    <property type="evidence" value="ECO:0007669"/>
    <property type="project" value="UniProtKB-ARBA"/>
</dbReference>
<feature type="compositionally biased region" description="Basic and acidic residues" evidence="3">
    <location>
        <begin position="825"/>
        <end position="843"/>
    </location>
</feature>
<dbReference type="Pfam" id="PF05705">
    <property type="entry name" value="DUF829"/>
    <property type="match status" value="1"/>
</dbReference>
<dbReference type="Proteomes" id="UP000710440">
    <property type="component" value="Unassembled WGS sequence"/>
</dbReference>
<dbReference type="GO" id="GO:0140664">
    <property type="term" value="F:ATP-dependent DNA damage sensor activity"/>
    <property type="evidence" value="ECO:0007669"/>
    <property type="project" value="InterPro"/>
</dbReference>
<dbReference type="GO" id="GO:0005524">
    <property type="term" value="F:ATP binding"/>
    <property type="evidence" value="ECO:0007669"/>
    <property type="project" value="UniProtKB-KW"/>
</dbReference>
<dbReference type="PROSITE" id="PS50162">
    <property type="entry name" value="RECA_2"/>
    <property type="match status" value="1"/>
</dbReference>
<dbReference type="GO" id="GO:0003690">
    <property type="term" value="F:double-stranded DNA binding"/>
    <property type="evidence" value="ECO:0007669"/>
    <property type="project" value="TreeGrafter"/>
</dbReference>
<dbReference type="GO" id="GO:0006312">
    <property type="term" value="P:mitotic recombination"/>
    <property type="evidence" value="ECO:0007669"/>
    <property type="project" value="TreeGrafter"/>
</dbReference>
<feature type="domain" description="RecA family profile 1" evidence="4">
    <location>
        <begin position="451"/>
        <end position="630"/>
    </location>
</feature>
<evidence type="ECO:0000259" key="4">
    <source>
        <dbReference type="PROSITE" id="PS50162"/>
    </source>
</evidence>
<dbReference type="OrthoDB" id="1861185at2759"/>
<name>A0A9P3C630_ASPVI</name>
<keyword evidence="6" id="KW-1185">Reference proteome</keyword>
<proteinExistence type="predicted"/>
<dbReference type="RefSeq" id="XP_043127710.1">
    <property type="nucleotide sequence ID" value="XM_043271775.1"/>
</dbReference>
<accession>A0A9P3C630</accession>
<organism evidence="5 6">
    <name type="scientific">Aspergillus viridinutans</name>
    <dbReference type="NCBI Taxonomy" id="75553"/>
    <lineage>
        <taxon>Eukaryota</taxon>
        <taxon>Fungi</taxon>
        <taxon>Dikarya</taxon>
        <taxon>Ascomycota</taxon>
        <taxon>Pezizomycotina</taxon>
        <taxon>Eurotiomycetes</taxon>
        <taxon>Eurotiomycetidae</taxon>
        <taxon>Eurotiales</taxon>
        <taxon>Aspergillaceae</taxon>
        <taxon>Aspergillus</taxon>
        <taxon>Aspergillus subgen. Fumigati</taxon>
    </lineage>
</organism>
<dbReference type="AlphaFoldDB" id="A0A9P3C630"/>
<keyword evidence="2" id="KW-0067">ATP-binding</keyword>
<dbReference type="InterPro" id="IPR008547">
    <property type="entry name" value="DUF829_TMEM53"/>
</dbReference>
<protein>
    <recommendedName>
        <fullName evidence="4">RecA family profile 1 domain-containing protein</fullName>
    </recommendedName>
</protein>
<dbReference type="InterPro" id="IPR013632">
    <property type="entry name" value="Rad51_C"/>
</dbReference>
<dbReference type="GO" id="GO:0003697">
    <property type="term" value="F:single-stranded DNA binding"/>
    <property type="evidence" value="ECO:0007669"/>
    <property type="project" value="TreeGrafter"/>
</dbReference>
<dbReference type="GO" id="GO:0000730">
    <property type="term" value="P:DNA recombinase assembly"/>
    <property type="evidence" value="ECO:0007669"/>
    <property type="project" value="TreeGrafter"/>
</dbReference>
<sequence length="921" mass="101329">MKELEPLQKVGQDVYLYEGSAYNSNESNSDPSLIILCTWLGGASPRRINKYVAQYRSLFPASSILLITTTLPDITIRPFSVLRARLKPAREAICHIFSQKTDDTTERKNDALLHVFSHGGCNTAIQLALSMKENSGPNALHHLPLRGVIFDCCPGVTDFRRSYNAAVLSLPQGGKLAQLVGRAVLYTTVGTITSIQNTGLMSSVNDLRHQLNDEAVLGRQVRRLYMCSQADTTVDWRDVLSHMETAREQGYQASGVMFRNSPHCALMLKNEKKYWTSIKQFWREEDLSYKVDGPASALEGGSTAKDSTLPRSKLGESGESDWSSACQRNIRNLLITRVVIFCFLDSVTLMDLLSVLPGFQIRSYAHIIPPLERNKITIVDLITLDNLEIAKRAHVPPTDLRRLTTQVVKALHKDVGFNEACEGGEAVEPSSSNDIEKPLIPGPSTKLDLSRWSAISTLDPVLDELLNGGLPTGYLTEVTGESGSGKTQFLLSLLLAVQLPEPRGLGKGAIYISTEAPLATSRLSQLLEYHPYLSALPKDRAPTLENILSINAMDLETQDHILNYQLPLAITRYDVGLVVIDSITSNYRAEHTSHNVLGLSTRSGELARLGQMLRNLAVEKNIAIVVANQVSDRFDPLESNAALRRAAAYGNTIVSSSPVSTQQQPTTPLHRDSAVASPLPAALSRPPESGNAELSPHITIVPPSSSPAFPSSPFVADDNQPEQQQQQDFDGSYLIGNPVRNELLSLVHQQRFFTGWGDTPQAAAPPSPYYLPRQPPHKTPALGLVWSSQIACRIALKKEEITTMLDPAFEPKSTEPLSPASQPNEETRPTPDGKEQRSDHDVLDTSSDIPPVRRRITPQPAAPEIIPPRTLRRTMKLVFAPWTAGRVTTTVDKEGNSTVYFQDEVEYTIWKGGLESVEGQE</sequence>
<feature type="compositionally biased region" description="Polar residues" evidence="3">
    <location>
        <begin position="815"/>
        <end position="824"/>
    </location>
</feature>
<dbReference type="FunFam" id="3.40.50.300:FF:002486">
    <property type="entry name" value="DNA repair protein (Rad57), putative"/>
    <property type="match status" value="1"/>
</dbReference>
<feature type="region of interest" description="Disordered" evidence="3">
    <location>
        <begin position="298"/>
        <end position="321"/>
    </location>
</feature>
<evidence type="ECO:0000256" key="1">
    <source>
        <dbReference type="ARBA" id="ARBA00022741"/>
    </source>
</evidence>
<dbReference type="GO" id="GO:0000150">
    <property type="term" value="F:DNA strand exchange activity"/>
    <property type="evidence" value="ECO:0007669"/>
    <property type="project" value="TreeGrafter"/>
</dbReference>
<evidence type="ECO:0000256" key="2">
    <source>
        <dbReference type="ARBA" id="ARBA00022840"/>
    </source>
</evidence>
<dbReference type="SMART" id="SM00382">
    <property type="entry name" value="AAA"/>
    <property type="match status" value="1"/>
</dbReference>